<proteinExistence type="predicted"/>
<feature type="compositionally biased region" description="Basic residues" evidence="1">
    <location>
        <begin position="212"/>
        <end position="226"/>
    </location>
</feature>
<feature type="region of interest" description="Disordered" evidence="1">
    <location>
        <begin position="174"/>
        <end position="254"/>
    </location>
</feature>
<feature type="compositionally biased region" description="Low complexity" evidence="1">
    <location>
        <begin position="227"/>
        <end position="254"/>
    </location>
</feature>
<evidence type="ECO:0000313" key="4">
    <source>
        <dbReference type="Proteomes" id="UP000735302"/>
    </source>
</evidence>
<feature type="compositionally biased region" description="Basic residues" evidence="1">
    <location>
        <begin position="1"/>
        <end position="11"/>
    </location>
</feature>
<dbReference type="InterPro" id="IPR001346">
    <property type="entry name" value="Interferon_reg_fact_DNA-bd_dom"/>
</dbReference>
<feature type="compositionally biased region" description="Low complexity" evidence="1">
    <location>
        <begin position="36"/>
        <end position="48"/>
    </location>
</feature>
<dbReference type="Pfam" id="PF00605">
    <property type="entry name" value="IRF"/>
    <property type="match status" value="1"/>
</dbReference>
<dbReference type="EMBL" id="BLXT01003598">
    <property type="protein sequence ID" value="GFO02525.1"/>
    <property type="molecule type" value="Genomic_DNA"/>
</dbReference>
<dbReference type="InterPro" id="IPR036390">
    <property type="entry name" value="WH_DNA-bd_sf"/>
</dbReference>
<name>A0AAV4A570_9GAST</name>
<accession>A0AAV4A570</accession>
<sequence length="589" mass="64743">MQTRLSKRPCKDRRSAVMPRNVNCGRPKNETSHGNAVSTISSTRSARTAGRRKQTQRQQPQEHEARAKKQPKMDLPKKSQGASSKHMGMSGWLRMLLDNGEEPNIYWSDKRTNTFCIDWLHKSNQNFNRDVHGNIFTRWAEYRHSGSGAVSQDLSFLKANFRCALNSLRDVEQLTPEGAKRGPSAKRTFRFLSPNDPNYGRKRSYKTVKSARAAKSKKTHPLKRRQSSPSCSWTSTHDSSSSSEPPSPDSSAVSLCSLVSASPGPVLPTSPSANFTVSSFPQESLGMDSTPATSTLSISPRKDLQGNWTANYLQPIEDFKVADLSFEIDPSGITSVITTGTAYSSSSDSPRLQETQAAAEATAPQDTQEEIKTVQIETNLHQSGATMSRLPNFSELGVPDTYIVEKVHTNERLGCGGNVKIRGDKPKRLPFPEITVGLPNLVPNENQDPNIVTDALPTMCNNDYADGSVLLQSELNVGQTLEVSDESSVNPEESACEFYRVFTPEANDGTTSSAEYYESQEQSLLPAVSAALDTLNSPPCEDFPSITRESHLSQNNVIVEAQPIQGQDFLLSMNCDEEDAPDLFQLGTV</sequence>
<comment type="caution">
    <text evidence="3">The sequence shown here is derived from an EMBL/GenBank/DDBJ whole genome shotgun (WGS) entry which is preliminary data.</text>
</comment>
<organism evidence="3 4">
    <name type="scientific">Plakobranchus ocellatus</name>
    <dbReference type="NCBI Taxonomy" id="259542"/>
    <lineage>
        <taxon>Eukaryota</taxon>
        <taxon>Metazoa</taxon>
        <taxon>Spiralia</taxon>
        <taxon>Lophotrochozoa</taxon>
        <taxon>Mollusca</taxon>
        <taxon>Gastropoda</taxon>
        <taxon>Heterobranchia</taxon>
        <taxon>Euthyneura</taxon>
        <taxon>Panpulmonata</taxon>
        <taxon>Sacoglossa</taxon>
        <taxon>Placobranchoidea</taxon>
        <taxon>Plakobranchidae</taxon>
        <taxon>Plakobranchus</taxon>
    </lineage>
</organism>
<feature type="region of interest" description="Disordered" evidence="1">
    <location>
        <begin position="1"/>
        <end position="87"/>
    </location>
</feature>
<reference evidence="3 4" key="1">
    <citation type="journal article" date="2021" name="Elife">
        <title>Chloroplast acquisition without the gene transfer in kleptoplastic sea slugs, Plakobranchus ocellatus.</title>
        <authorList>
            <person name="Maeda T."/>
            <person name="Takahashi S."/>
            <person name="Yoshida T."/>
            <person name="Shimamura S."/>
            <person name="Takaki Y."/>
            <person name="Nagai Y."/>
            <person name="Toyoda A."/>
            <person name="Suzuki Y."/>
            <person name="Arimoto A."/>
            <person name="Ishii H."/>
            <person name="Satoh N."/>
            <person name="Nishiyama T."/>
            <person name="Hasebe M."/>
            <person name="Maruyama T."/>
            <person name="Minagawa J."/>
            <person name="Obokata J."/>
            <person name="Shigenobu S."/>
        </authorList>
    </citation>
    <scope>NUCLEOTIDE SEQUENCE [LARGE SCALE GENOMIC DNA]</scope>
</reference>
<feature type="compositionally biased region" description="Low complexity" evidence="1">
    <location>
        <begin position="353"/>
        <end position="366"/>
    </location>
</feature>
<dbReference type="SUPFAM" id="SSF46785">
    <property type="entry name" value="Winged helix' DNA-binding domain"/>
    <property type="match status" value="1"/>
</dbReference>
<evidence type="ECO:0000259" key="2">
    <source>
        <dbReference type="PROSITE" id="PS51507"/>
    </source>
</evidence>
<dbReference type="Proteomes" id="UP000735302">
    <property type="component" value="Unassembled WGS sequence"/>
</dbReference>
<dbReference type="PANTHER" id="PTHR11949:SF17">
    <property type="entry name" value="IRF TRYPTOPHAN PENTAD REPEAT DOMAIN-CONTAINING PROTEIN"/>
    <property type="match status" value="1"/>
</dbReference>
<dbReference type="AlphaFoldDB" id="A0AAV4A570"/>
<dbReference type="GO" id="GO:0000978">
    <property type="term" value="F:RNA polymerase II cis-regulatory region sequence-specific DNA binding"/>
    <property type="evidence" value="ECO:0007669"/>
    <property type="project" value="TreeGrafter"/>
</dbReference>
<feature type="domain" description="IRF tryptophan pentad repeat" evidence="2">
    <location>
        <begin position="86"/>
        <end position="193"/>
    </location>
</feature>
<dbReference type="GO" id="GO:0000981">
    <property type="term" value="F:DNA-binding transcription factor activity, RNA polymerase II-specific"/>
    <property type="evidence" value="ECO:0007669"/>
    <property type="project" value="TreeGrafter"/>
</dbReference>
<feature type="compositionally biased region" description="Basic and acidic residues" evidence="1">
    <location>
        <begin position="60"/>
        <end position="77"/>
    </location>
</feature>
<evidence type="ECO:0000256" key="1">
    <source>
        <dbReference type="SAM" id="MobiDB-lite"/>
    </source>
</evidence>
<dbReference type="PANTHER" id="PTHR11949">
    <property type="entry name" value="INTERFERON REGULATORY FACTOR"/>
    <property type="match status" value="1"/>
</dbReference>
<dbReference type="SMART" id="SM00348">
    <property type="entry name" value="IRF"/>
    <property type="match status" value="1"/>
</dbReference>
<dbReference type="InterPro" id="IPR036388">
    <property type="entry name" value="WH-like_DNA-bd_sf"/>
</dbReference>
<dbReference type="PROSITE" id="PS51507">
    <property type="entry name" value="IRF_2"/>
    <property type="match status" value="1"/>
</dbReference>
<protein>
    <submittedName>
        <fullName evidence="3">Interferon regulatory factor</fullName>
    </submittedName>
</protein>
<feature type="compositionally biased region" description="Polar residues" evidence="1">
    <location>
        <begin position="341"/>
        <end position="352"/>
    </location>
</feature>
<keyword evidence="4" id="KW-1185">Reference proteome</keyword>
<dbReference type="Gene3D" id="1.10.10.10">
    <property type="entry name" value="Winged helix-like DNA-binding domain superfamily/Winged helix DNA-binding domain"/>
    <property type="match status" value="1"/>
</dbReference>
<dbReference type="GO" id="GO:0005634">
    <property type="term" value="C:nucleus"/>
    <property type="evidence" value="ECO:0007669"/>
    <property type="project" value="TreeGrafter"/>
</dbReference>
<evidence type="ECO:0000313" key="3">
    <source>
        <dbReference type="EMBL" id="GFO02525.1"/>
    </source>
</evidence>
<gene>
    <name evidence="3" type="ORF">PoB_002903000</name>
</gene>
<feature type="region of interest" description="Disordered" evidence="1">
    <location>
        <begin position="341"/>
        <end position="367"/>
    </location>
</feature>